<organism evidence="1 2">
    <name type="scientific">Dipteronia sinensis</name>
    <dbReference type="NCBI Taxonomy" id="43782"/>
    <lineage>
        <taxon>Eukaryota</taxon>
        <taxon>Viridiplantae</taxon>
        <taxon>Streptophyta</taxon>
        <taxon>Embryophyta</taxon>
        <taxon>Tracheophyta</taxon>
        <taxon>Spermatophyta</taxon>
        <taxon>Magnoliopsida</taxon>
        <taxon>eudicotyledons</taxon>
        <taxon>Gunneridae</taxon>
        <taxon>Pentapetalae</taxon>
        <taxon>rosids</taxon>
        <taxon>malvids</taxon>
        <taxon>Sapindales</taxon>
        <taxon>Sapindaceae</taxon>
        <taxon>Hippocastanoideae</taxon>
        <taxon>Acereae</taxon>
        <taxon>Dipteronia</taxon>
    </lineage>
</organism>
<evidence type="ECO:0000313" key="1">
    <source>
        <dbReference type="EMBL" id="KAK3232251.1"/>
    </source>
</evidence>
<protein>
    <submittedName>
        <fullName evidence="1">Uncharacterized protein</fullName>
    </submittedName>
</protein>
<proteinExistence type="predicted"/>
<dbReference type="Proteomes" id="UP001281410">
    <property type="component" value="Unassembled WGS sequence"/>
</dbReference>
<dbReference type="EMBL" id="JANJYJ010000001">
    <property type="protein sequence ID" value="KAK3232251.1"/>
    <property type="molecule type" value="Genomic_DNA"/>
</dbReference>
<accession>A0AAE0EL01</accession>
<dbReference type="AlphaFoldDB" id="A0AAE0EL01"/>
<comment type="caution">
    <text evidence="1">The sequence shown here is derived from an EMBL/GenBank/DDBJ whole genome shotgun (WGS) entry which is preliminary data.</text>
</comment>
<keyword evidence="2" id="KW-1185">Reference proteome</keyword>
<dbReference type="InterPro" id="IPR007750">
    <property type="entry name" value="DUF674"/>
</dbReference>
<sequence length="81" mass="8665">MAAGKVKLTLMIDKRTNKAQMQSQVKFVGSNKANAATASEDGIVKKSYTYMVTNDLSVTPISLAASIARIQKGLLSSVSMR</sequence>
<dbReference type="Pfam" id="PF05056">
    <property type="entry name" value="DUF674"/>
    <property type="match status" value="1"/>
</dbReference>
<reference evidence="1" key="1">
    <citation type="journal article" date="2023" name="Plant J.">
        <title>Genome sequences and population genomics provide insights into the demographic history, inbreeding, and mutation load of two 'living fossil' tree species of Dipteronia.</title>
        <authorList>
            <person name="Feng Y."/>
            <person name="Comes H.P."/>
            <person name="Chen J."/>
            <person name="Zhu S."/>
            <person name="Lu R."/>
            <person name="Zhang X."/>
            <person name="Li P."/>
            <person name="Qiu J."/>
            <person name="Olsen K.M."/>
            <person name="Qiu Y."/>
        </authorList>
    </citation>
    <scope>NUCLEOTIDE SEQUENCE</scope>
    <source>
        <strain evidence="1">NBL</strain>
    </source>
</reference>
<name>A0AAE0EL01_9ROSI</name>
<evidence type="ECO:0000313" key="2">
    <source>
        <dbReference type="Proteomes" id="UP001281410"/>
    </source>
</evidence>
<gene>
    <name evidence="1" type="ORF">Dsin_004132</name>
</gene>